<gene>
    <name evidence="2" type="ORF">OLC1_LOCUS5890</name>
</gene>
<evidence type="ECO:0000313" key="3">
    <source>
        <dbReference type="Proteomes" id="UP001161247"/>
    </source>
</evidence>
<dbReference type="Proteomes" id="UP001161247">
    <property type="component" value="Chromosome 2"/>
</dbReference>
<dbReference type="InterPro" id="IPR058353">
    <property type="entry name" value="DUF8040"/>
</dbReference>
<evidence type="ECO:0000313" key="2">
    <source>
        <dbReference type="EMBL" id="CAI9094797.1"/>
    </source>
</evidence>
<evidence type="ECO:0000259" key="1">
    <source>
        <dbReference type="Pfam" id="PF26138"/>
    </source>
</evidence>
<dbReference type="EMBL" id="OX459119">
    <property type="protein sequence ID" value="CAI9094797.1"/>
    <property type="molecule type" value="Genomic_DNA"/>
</dbReference>
<accession>A0AAV1CJR5</accession>
<keyword evidence="3" id="KW-1185">Reference proteome</keyword>
<dbReference type="Pfam" id="PF26138">
    <property type="entry name" value="DUF8040"/>
    <property type="match status" value="1"/>
</dbReference>
<sequence>MAGHGRNFAGESDSEEELDDLVDMIMVGRMDVDLFMRFCQVLRDGGYIELSKFAHVSTEQSVCMFLHLASHNARQRVLAKRFQHSTETINRQVRQVLRAICNLSTSLIRTRNEHTTHHRILEDNRYYPWFKVHSIIYTQMLSSTPALMFHCVGGGLNLYK</sequence>
<reference evidence="2" key="1">
    <citation type="submission" date="2023-03" db="EMBL/GenBank/DDBJ databases">
        <authorList>
            <person name="Julca I."/>
        </authorList>
    </citation>
    <scope>NUCLEOTIDE SEQUENCE</scope>
</reference>
<organism evidence="2 3">
    <name type="scientific">Oldenlandia corymbosa var. corymbosa</name>
    <dbReference type="NCBI Taxonomy" id="529605"/>
    <lineage>
        <taxon>Eukaryota</taxon>
        <taxon>Viridiplantae</taxon>
        <taxon>Streptophyta</taxon>
        <taxon>Embryophyta</taxon>
        <taxon>Tracheophyta</taxon>
        <taxon>Spermatophyta</taxon>
        <taxon>Magnoliopsida</taxon>
        <taxon>eudicotyledons</taxon>
        <taxon>Gunneridae</taxon>
        <taxon>Pentapetalae</taxon>
        <taxon>asterids</taxon>
        <taxon>lamiids</taxon>
        <taxon>Gentianales</taxon>
        <taxon>Rubiaceae</taxon>
        <taxon>Rubioideae</taxon>
        <taxon>Spermacoceae</taxon>
        <taxon>Hedyotis-Oldenlandia complex</taxon>
        <taxon>Oldenlandia</taxon>
    </lineage>
</organism>
<protein>
    <submittedName>
        <fullName evidence="2">OLC1v1030592C1</fullName>
    </submittedName>
</protein>
<proteinExistence type="predicted"/>
<name>A0AAV1CJR5_OLDCO</name>
<dbReference type="AlphaFoldDB" id="A0AAV1CJR5"/>
<feature type="domain" description="DUF8040" evidence="1">
    <location>
        <begin position="28"/>
        <end position="102"/>
    </location>
</feature>